<sequence length="280" mass="32560">MELRNEILDDYTRYCERKILDEFKVDTLTHYDPIYSYQRYKYRIIDSIPREVKEANSFIVPNKFQSAYTAIKSDIEAGNPLRKYQSRKLKQLDYDDDMLSHWGIQHLHLSLECQSDGFVKRTGELLFVHFDSAYAHIIGIFNHRSWCDLDLIEVMHENWADRMSAFRMDSGMQKLTEAEYKTLRNKHANANIIVNDGTEYMNPGCGVTANGSPINAVINSQKVIAMLNHKFETIKANMPQILESAQYSEELNSATIGLEVDNETKQLVFTIKEIDFFFTI</sequence>
<organism evidence="1 2">
    <name type="scientific">Vibrio hepatarius</name>
    <dbReference type="NCBI Taxonomy" id="171383"/>
    <lineage>
        <taxon>Bacteria</taxon>
        <taxon>Pseudomonadati</taxon>
        <taxon>Pseudomonadota</taxon>
        <taxon>Gammaproteobacteria</taxon>
        <taxon>Vibrionales</taxon>
        <taxon>Vibrionaceae</taxon>
        <taxon>Vibrio</taxon>
        <taxon>Vibrio oreintalis group</taxon>
    </lineage>
</organism>
<evidence type="ECO:0000313" key="2">
    <source>
        <dbReference type="Proteomes" id="UP000037530"/>
    </source>
</evidence>
<proteinExistence type="predicted"/>
<name>A0A0M0HZ60_9VIBR</name>
<protein>
    <submittedName>
        <fullName evidence="1">Uncharacterized protein</fullName>
    </submittedName>
</protein>
<evidence type="ECO:0000313" key="1">
    <source>
        <dbReference type="EMBL" id="KOO07360.1"/>
    </source>
</evidence>
<dbReference type="OrthoDB" id="9135240at2"/>
<keyword evidence="2" id="KW-1185">Reference proteome</keyword>
<dbReference type="PATRIC" id="fig|171383.3.peg.2493"/>
<dbReference type="AlphaFoldDB" id="A0A0M0HZ60"/>
<dbReference type="Proteomes" id="UP000037530">
    <property type="component" value="Unassembled WGS sequence"/>
</dbReference>
<gene>
    <name evidence="1" type="ORF">AKJ31_12195</name>
</gene>
<accession>A0A0M0HZ60</accession>
<reference evidence="2" key="1">
    <citation type="submission" date="2015-08" db="EMBL/GenBank/DDBJ databases">
        <title>Vibrio galatheae sp. nov., a novel member of the Vibrionaceae family isolated from the Solomon Islands.</title>
        <authorList>
            <person name="Giubergia S."/>
            <person name="Machado H."/>
            <person name="Mateiu R.V."/>
            <person name="Gram L."/>
        </authorList>
    </citation>
    <scope>NUCLEOTIDE SEQUENCE [LARGE SCALE GENOMIC DNA]</scope>
    <source>
        <strain evidence="2">DSM 19134</strain>
    </source>
</reference>
<dbReference type="EMBL" id="LHPI01000010">
    <property type="protein sequence ID" value="KOO07360.1"/>
    <property type="molecule type" value="Genomic_DNA"/>
</dbReference>
<comment type="caution">
    <text evidence="1">The sequence shown here is derived from an EMBL/GenBank/DDBJ whole genome shotgun (WGS) entry which is preliminary data.</text>
</comment>